<feature type="transmembrane region" description="Helical" evidence="1">
    <location>
        <begin position="52"/>
        <end position="73"/>
    </location>
</feature>
<gene>
    <name evidence="2" type="ORF">SAMN05443428_11238</name>
</gene>
<feature type="transmembrane region" description="Helical" evidence="1">
    <location>
        <begin position="362"/>
        <end position="383"/>
    </location>
</feature>
<feature type="transmembrane region" description="Helical" evidence="1">
    <location>
        <begin position="85"/>
        <end position="109"/>
    </location>
</feature>
<proteinExistence type="predicted"/>
<feature type="transmembrane region" description="Helical" evidence="1">
    <location>
        <begin position="136"/>
        <end position="157"/>
    </location>
</feature>
<keyword evidence="1" id="KW-0812">Transmembrane</keyword>
<accession>A0A1T4XTC5</accession>
<feature type="transmembrane region" description="Helical" evidence="1">
    <location>
        <begin position="164"/>
        <end position="185"/>
    </location>
</feature>
<evidence type="ECO:0000313" key="2">
    <source>
        <dbReference type="EMBL" id="SKA92301.1"/>
    </source>
</evidence>
<organism evidence="2 3">
    <name type="scientific">Caloramator quimbayensis</name>
    <dbReference type="NCBI Taxonomy" id="1147123"/>
    <lineage>
        <taxon>Bacteria</taxon>
        <taxon>Bacillati</taxon>
        <taxon>Bacillota</taxon>
        <taxon>Clostridia</taxon>
        <taxon>Eubacteriales</taxon>
        <taxon>Clostridiaceae</taxon>
        <taxon>Caloramator</taxon>
    </lineage>
</organism>
<keyword evidence="3" id="KW-1185">Reference proteome</keyword>
<keyword evidence="1" id="KW-1133">Transmembrane helix</keyword>
<sequence length="392" mass="44081">MKYIFTIIITITFFMCFILKKNIKAVTALISTFLILLIFYPKASINGAKEGINLWMFIVIPSLLPFFIINDMLMSLKVPENIAKLFAPVIKLLFNTTGYGAYVFIMSIFSGYPSGAKIVNDLIKSKKISVKEGQKILTFSSTSGPLFIIGAVGSGMLKYSIAGYILYISHILGAILNGILFRFILKDADKNKFNYNNNFYSENYYSSSEIFSKAISSSLITCGLIGGYIIMFSVIIYLLREIQYFDIIGYLLQKFFHLSSFFTFTIKSLFETSLEISNGAKIISLMDKSFTYKMCLLSFIIAFSGLSIIGQVSGILSKSGINIKLYVISKVFHGIFSSLLCFIFIMLLNIRVFVFNIKNSASVLNVIVLLELLLIIILILNIISYKIKFSKN</sequence>
<feature type="transmembrane region" description="Helical" evidence="1">
    <location>
        <begin position="331"/>
        <end position="350"/>
    </location>
</feature>
<dbReference type="AlphaFoldDB" id="A0A1T4XTC5"/>
<evidence type="ECO:0000256" key="1">
    <source>
        <dbReference type="SAM" id="Phobius"/>
    </source>
</evidence>
<dbReference type="RefSeq" id="WP_078696789.1">
    <property type="nucleotide sequence ID" value="NZ_FUYH01000012.1"/>
</dbReference>
<dbReference type="Proteomes" id="UP000190105">
    <property type="component" value="Unassembled WGS sequence"/>
</dbReference>
<dbReference type="EMBL" id="FUYH01000012">
    <property type="protein sequence ID" value="SKA92301.1"/>
    <property type="molecule type" value="Genomic_DNA"/>
</dbReference>
<feature type="transmembrane region" description="Helical" evidence="1">
    <location>
        <begin position="21"/>
        <end position="40"/>
    </location>
</feature>
<feature type="transmembrane region" description="Helical" evidence="1">
    <location>
        <begin position="290"/>
        <end position="310"/>
    </location>
</feature>
<reference evidence="3" key="1">
    <citation type="submission" date="2017-02" db="EMBL/GenBank/DDBJ databases">
        <authorList>
            <person name="Varghese N."/>
            <person name="Submissions S."/>
        </authorList>
    </citation>
    <scope>NUCLEOTIDE SEQUENCE [LARGE SCALE GENOMIC DNA]</scope>
    <source>
        <strain evidence="3">USBA 833</strain>
    </source>
</reference>
<dbReference type="STRING" id="1147123.SAMN05443428_11238"/>
<feature type="transmembrane region" description="Helical" evidence="1">
    <location>
        <begin position="251"/>
        <end position="270"/>
    </location>
</feature>
<feature type="transmembrane region" description="Helical" evidence="1">
    <location>
        <begin position="214"/>
        <end position="239"/>
    </location>
</feature>
<name>A0A1T4XTC5_9CLOT</name>
<keyword evidence="1" id="KW-0472">Membrane</keyword>
<protein>
    <submittedName>
        <fullName evidence="2">Sporulation integral membrane protein YlbJ</fullName>
    </submittedName>
</protein>
<evidence type="ECO:0000313" key="3">
    <source>
        <dbReference type="Proteomes" id="UP000190105"/>
    </source>
</evidence>